<dbReference type="PANTHER" id="PTHR38766:SF1">
    <property type="entry name" value="FLAGELLAR PROTEIN FLIO"/>
    <property type="match status" value="1"/>
</dbReference>
<organism evidence="10 11">
    <name type="scientific">Acidovorax lacteus</name>
    <dbReference type="NCBI Taxonomy" id="1924988"/>
    <lineage>
        <taxon>Bacteria</taxon>
        <taxon>Pseudomonadati</taxon>
        <taxon>Pseudomonadota</taxon>
        <taxon>Betaproteobacteria</taxon>
        <taxon>Burkholderiales</taxon>
        <taxon>Comamonadaceae</taxon>
        <taxon>Acidovorax</taxon>
    </lineage>
</organism>
<comment type="subcellular location">
    <subcellularLocation>
        <location evidence="1">Bacterial flagellum basal body</location>
    </subcellularLocation>
    <subcellularLocation>
        <location evidence="2">Cell membrane</location>
    </subcellularLocation>
</comment>
<feature type="transmembrane region" description="Helical" evidence="9">
    <location>
        <begin position="6"/>
        <end position="28"/>
    </location>
</feature>
<keyword evidence="11" id="KW-1185">Reference proteome</keyword>
<gene>
    <name evidence="10" type="ORF">GCM10023090_01570</name>
</gene>
<keyword evidence="5 9" id="KW-1133">Transmembrane helix</keyword>
<evidence type="ECO:0000256" key="9">
    <source>
        <dbReference type="SAM" id="Phobius"/>
    </source>
</evidence>
<comment type="similarity">
    <text evidence="8">Belongs to the FliO/MopB family.</text>
</comment>
<name>A0ABP8KXN3_9BURK</name>
<dbReference type="InterPro" id="IPR052205">
    <property type="entry name" value="FliO/MopB"/>
</dbReference>
<dbReference type="PANTHER" id="PTHR38766">
    <property type="entry name" value="FLAGELLAR PROTEIN FLIO"/>
    <property type="match status" value="1"/>
</dbReference>
<reference evidence="11" key="1">
    <citation type="journal article" date="2019" name="Int. J. Syst. Evol. Microbiol.">
        <title>The Global Catalogue of Microorganisms (GCM) 10K type strain sequencing project: providing services to taxonomists for standard genome sequencing and annotation.</title>
        <authorList>
            <consortium name="The Broad Institute Genomics Platform"/>
            <consortium name="The Broad Institute Genome Sequencing Center for Infectious Disease"/>
            <person name="Wu L."/>
            <person name="Ma J."/>
        </authorList>
    </citation>
    <scope>NUCLEOTIDE SEQUENCE [LARGE SCALE GENOMIC DNA]</scope>
    <source>
        <strain evidence="11">JCM 31890</strain>
    </source>
</reference>
<keyword evidence="3" id="KW-1003">Cell membrane</keyword>
<dbReference type="RefSeq" id="WP_345060243.1">
    <property type="nucleotide sequence ID" value="NZ_BAABEX010000001.1"/>
</dbReference>
<evidence type="ECO:0008006" key="12">
    <source>
        <dbReference type="Google" id="ProtNLM"/>
    </source>
</evidence>
<comment type="caution">
    <text evidence="10">The sequence shown here is derived from an EMBL/GenBank/DDBJ whole genome shotgun (WGS) entry which is preliminary data.</text>
</comment>
<evidence type="ECO:0000256" key="4">
    <source>
        <dbReference type="ARBA" id="ARBA00022692"/>
    </source>
</evidence>
<evidence type="ECO:0000313" key="11">
    <source>
        <dbReference type="Proteomes" id="UP001501788"/>
    </source>
</evidence>
<dbReference type="InterPro" id="IPR022781">
    <property type="entry name" value="Flagellar_biosynth_FliO"/>
</dbReference>
<keyword evidence="4 9" id="KW-0812">Transmembrane</keyword>
<keyword evidence="7" id="KW-0975">Bacterial flagellum</keyword>
<evidence type="ECO:0000256" key="2">
    <source>
        <dbReference type="ARBA" id="ARBA00004236"/>
    </source>
</evidence>
<dbReference type="Pfam" id="PF04347">
    <property type="entry name" value="FliO"/>
    <property type="match status" value="1"/>
</dbReference>
<evidence type="ECO:0000256" key="1">
    <source>
        <dbReference type="ARBA" id="ARBA00004117"/>
    </source>
</evidence>
<keyword evidence="6 9" id="KW-0472">Membrane</keyword>
<dbReference type="Proteomes" id="UP001501788">
    <property type="component" value="Unassembled WGS sequence"/>
</dbReference>
<evidence type="ECO:0000256" key="6">
    <source>
        <dbReference type="ARBA" id="ARBA00023136"/>
    </source>
</evidence>
<dbReference type="EMBL" id="BAABEX010000001">
    <property type="protein sequence ID" value="GAA4417657.1"/>
    <property type="molecule type" value="Genomic_DNA"/>
</dbReference>
<evidence type="ECO:0000256" key="8">
    <source>
        <dbReference type="ARBA" id="ARBA00037937"/>
    </source>
</evidence>
<protein>
    <recommendedName>
        <fullName evidence="12">Flagellar biosynthesis protein FliO</fullName>
    </recommendedName>
</protein>
<evidence type="ECO:0000313" key="10">
    <source>
        <dbReference type="EMBL" id="GAA4417657.1"/>
    </source>
</evidence>
<evidence type="ECO:0000256" key="3">
    <source>
        <dbReference type="ARBA" id="ARBA00022475"/>
    </source>
</evidence>
<evidence type="ECO:0000256" key="5">
    <source>
        <dbReference type="ARBA" id="ARBA00022989"/>
    </source>
</evidence>
<evidence type="ECO:0000256" key="7">
    <source>
        <dbReference type="ARBA" id="ARBA00023143"/>
    </source>
</evidence>
<sequence length="127" mass="13107">MDSTGSITQTLLLVVLFVAAMAALPWLIRRLQQRNPLMQGGGNASRVVAAVAVGPQQRVVTVEVGPANARTQLVLGVSAQQITCLHVLALQPGQGAYRHDGVEGPAAFAQALAAASSPGDAERRSGD</sequence>
<proteinExistence type="inferred from homology"/>
<accession>A0ABP8KXN3</accession>